<dbReference type="RefSeq" id="WP_126980884.1">
    <property type="nucleotide sequence ID" value="NZ_CAWUGC010000004.1"/>
</dbReference>
<keyword evidence="2 7" id="KW-0645">Protease</keyword>
<dbReference type="InterPro" id="IPR036034">
    <property type="entry name" value="PDZ_sf"/>
</dbReference>
<dbReference type="CDD" id="cd06782">
    <property type="entry name" value="cpPDZ_CPP-like"/>
    <property type="match status" value="1"/>
</dbReference>
<dbReference type="InterPro" id="IPR004447">
    <property type="entry name" value="Peptidase_S41A"/>
</dbReference>
<keyword evidence="4" id="KW-0720">Serine protease</keyword>
<comment type="similarity">
    <text evidence="1">Belongs to the peptidase S41A family.</text>
</comment>
<dbReference type="GO" id="GO:0006508">
    <property type="term" value="P:proteolysis"/>
    <property type="evidence" value="ECO:0007669"/>
    <property type="project" value="UniProtKB-KW"/>
</dbReference>
<evidence type="ECO:0000313" key="8">
    <source>
        <dbReference type="Proteomes" id="UP000286947"/>
    </source>
</evidence>
<dbReference type="SUPFAM" id="SSF50156">
    <property type="entry name" value="PDZ domain-like"/>
    <property type="match status" value="1"/>
</dbReference>
<protein>
    <submittedName>
        <fullName evidence="7">Putative CtpA-like serine protease</fullName>
        <ecNumber evidence="7">3.4.21.-</ecNumber>
    </submittedName>
</protein>
<evidence type="ECO:0000313" key="7">
    <source>
        <dbReference type="EMBL" id="RUS65631.1"/>
    </source>
</evidence>
<reference evidence="7 8" key="1">
    <citation type="submission" date="2018-01" db="EMBL/GenBank/DDBJ databases">
        <title>Saezia sanguinis gen. nov., sp. nov., in the order Burkholderiales isolated from human blood.</title>
        <authorList>
            <person name="Medina-Pascual M.J."/>
            <person name="Valdezate S."/>
            <person name="Monzon S."/>
            <person name="Cuesta I."/>
            <person name="Carrasco G."/>
            <person name="Villalon P."/>
            <person name="Saez-Nieto J.A."/>
        </authorList>
    </citation>
    <scope>NUCLEOTIDE SEQUENCE [LARGE SCALE GENOMIC DNA]</scope>
    <source>
        <strain evidence="7 8">CNM695-12</strain>
    </source>
</reference>
<evidence type="ECO:0000259" key="6">
    <source>
        <dbReference type="PROSITE" id="PS50106"/>
    </source>
</evidence>
<dbReference type="InterPro" id="IPR055210">
    <property type="entry name" value="CtpA/B_N"/>
</dbReference>
<feature type="region of interest" description="Disordered" evidence="5">
    <location>
        <begin position="483"/>
        <end position="531"/>
    </location>
</feature>
<dbReference type="Pfam" id="PF22694">
    <property type="entry name" value="CtpB_N-like"/>
    <property type="match status" value="1"/>
</dbReference>
<keyword evidence="3 7" id="KW-0378">Hydrolase</keyword>
<dbReference type="SMART" id="SM00228">
    <property type="entry name" value="PDZ"/>
    <property type="match status" value="1"/>
</dbReference>
<dbReference type="OrthoDB" id="9812068at2"/>
<dbReference type="Gene3D" id="3.30.750.44">
    <property type="match status" value="1"/>
</dbReference>
<dbReference type="PANTHER" id="PTHR32060">
    <property type="entry name" value="TAIL-SPECIFIC PROTEASE"/>
    <property type="match status" value="1"/>
</dbReference>
<accession>A0A433SA75</accession>
<comment type="caution">
    <text evidence="7">The sequence shown here is derived from an EMBL/GenBank/DDBJ whole genome shotgun (WGS) entry which is preliminary data.</text>
</comment>
<gene>
    <name evidence="7" type="ORF">CUZ56_02717</name>
</gene>
<organism evidence="7 8">
    <name type="scientific">Saezia sanguinis</name>
    <dbReference type="NCBI Taxonomy" id="1965230"/>
    <lineage>
        <taxon>Bacteria</taxon>
        <taxon>Pseudomonadati</taxon>
        <taxon>Pseudomonadota</taxon>
        <taxon>Betaproteobacteria</taxon>
        <taxon>Burkholderiales</taxon>
        <taxon>Saeziaceae</taxon>
        <taxon>Saezia</taxon>
    </lineage>
</organism>
<evidence type="ECO:0000256" key="3">
    <source>
        <dbReference type="ARBA" id="ARBA00022801"/>
    </source>
</evidence>
<sequence>MNPKFKIAGWITIGALTGALATIQLQAIARGTISPLPLEQIQEFAAVFGIIKTSYVEPTDEHKLMQDAISGMVAGLDPHSQYLGPEDFKEFRESTSGKFVGVGIEITQEDGLVKIVSPIEGSPAYRAGIQSGDLITRIDDTEVRGLTLQQAVQRMRGEPNTKVVLTIFRKSENRTFTVPIIRAEIQTQSVKARIIEPGYGWIRVSQFQDNTVAAFVTKINELYQQDPNLKGLVLDLRNDPGGLLDAAVAISSAFLPENTVVVSTNGQLEESKYTFKSDPQYYVRLSPLEMAGRSRNQTLQLMAQRDPLRALPEGIKTVPLVILVNEGSASASEIVAGALQDNKRATVMGAQTFGKGSVQTIRPLSENTGIKLTTALYYTPSGSSIQAKGIVPDILLAENEDGSSPLAALYTREADLLRHLTVNEEDAKAAAERRANRDAAINRLQNGSDDKTALPRPPEYGSDEDFRLRQALNFLQGKPVIIAQADESKADSETDKPAASSSDAEKPEAAPGITERVLPLEPVTPEPAPAQ</sequence>
<dbReference type="FunFam" id="2.30.42.10:FF:000063">
    <property type="entry name" value="Peptidase, S41 family"/>
    <property type="match status" value="1"/>
</dbReference>
<dbReference type="EC" id="3.4.21.-" evidence="7"/>
<dbReference type="AlphaFoldDB" id="A0A433SA75"/>
<dbReference type="SMART" id="SM00245">
    <property type="entry name" value="TSPc"/>
    <property type="match status" value="1"/>
</dbReference>
<dbReference type="EMBL" id="PQSP01000010">
    <property type="protein sequence ID" value="RUS65631.1"/>
    <property type="molecule type" value="Genomic_DNA"/>
</dbReference>
<proteinExistence type="inferred from homology"/>
<dbReference type="PANTHER" id="PTHR32060:SF30">
    <property type="entry name" value="CARBOXY-TERMINAL PROCESSING PROTEASE CTPA"/>
    <property type="match status" value="1"/>
</dbReference>
<feature type="compositionally biased region" description="Basic and acidic residues" evidence="5">
    <location>
        <begin position="486"/>
        <end position="496"/>
    </location>
</feature>
<dbReference type="Proteomes" id="UP000286947">
    <property type="component" value="Unassembled WGS sequence"/>
</dbReference>
<dbReference type="GO" id="GO:0007165">
    <property type="term" value="P:signal transduction"/>
    <property type="evidence" value="ECO:0007669"/>
    <property type="project" value="TreeGrafter"/>
</dbReference>
<dbReference type="GO" id="GO:0008236">
    <property type="term" value="F:serine-type peptidase activity"/>
    <property type="evidence" value="ECO:0007669"/>
    <property type="project" value="UniProtKB-KW"/>
</dbReference>
<dbReference type="Gene3D" id="3.90.226.10">
    <property type="entry name" value="2-enoyl-CoA Hydratase, Chain A, domain 1"/>
    <property type="match status" value="1"/>
</dbReference>
<dbReference type="GO" id="GO:0030288">
    <property type="term" value="C:outer membrane-bounded periplasmic space"/>
    <property type="evidence" value="ECO:0007669"/>
    <property type="project" value="TreeGrafter"/>
</dbReference>
<keyword evidence="8" id="KW-1185">Reference proteome</keyword>
<dbReference type="GO" id="GO:0004175">
    <property type="term" value="F:endopeptidase activity"/>
    <property type="evidence" value="ECO:0007669"/>
    <property type="project" value="TreeGrafter"/>
</dbReference>
<dbReference type="InterPro" id="IPR005151">
    <property type="entry name" value="Tail-specific_protease"/>
</dbReference>
<name>A0A433SA75_9BURK</name>
<dbReference type="Gene3D" id="2.30.42.10">
    <property type="match status" value="1"/>
</dbReference>
<dbReference type="InterPro" id="IPR001478">
    <property type="entry name" value="PDZ"/>
</dbReference>
<dbReference type="CDD" id="cd07560">
    <property type="entry name" value="Peptidase_S41_CPP"/>
    <property type="match status" value="1"/>
</dbReference>
<feature type="compositionally biased region" description="Basic and acidic residues" evidence="5">
    <location>
        <begin position="428"/>
        <end position="437"/>
    </location>
</feature>
<feature type="domain" description="PDZ" evidence="6">
    <location>
        <begin position="88"/>
        <end position="170"/>
    </location>
</feature>
<dbReference type="Pfam" id="PF03572">
    <property type="entry name" value="Peptidase_S41"/>
    <property type="match status" value="1"/>
</dbReference>
<feature type="region of interest" description="Disordered" evidence="5">
    <location>
        <begin position="428"/>
        <end position="463"/>
    </location>
</feature>
<evidence type="ECO:0000256" key="5">
    <source>
        <dbReference type="SAM" id="MobiDB-lite"/>
    </source>
</evidence>
<evidence type="ECO:0000256" key="4">
    <source>
        <dbReference type="ARBA" id="ARBA00022825"/>
    </source>
</evidence>
<feature type="compositionally biased region" description="Pro residues" evidence="5">
    <location>
        <begin position="522"/>
        <end position="531"/>
    </location>
</feature>
<dbReference type="Pfam" id="PF17820">
    <property type="entry name" value="PDZ_6"/>
    <property type="match status" value="1"/>
</dbReference>
<dbReference type="FunFam" id="3.30.750.44:FF:000001">
    <property type="entry name" value="S41 family peptidase"/>
    <property type="match status" value="1"/>
</dbReference>
<dbReference type="InterPro" id="IPR041489">
    <property type="entry name" value="PDZ_6"/>
</dbReference>
<dbReference type="PROSITE" id="PS50106">
    <property type="entry name" value="PDZ"/>
    <property type="match status" value="1"/>
</dbReference>
<evidence type="ECO:0000256" key="2">
    <source>
        <dbReference type="ARBA" id="ARBA00022670"/>
    </source>
</evidence>
<dbReference type="SUPFAM" id="SSF52096">
    <property type="entry name" value="ClpP/crotonase"/>
    <property type="match status" value="1"/>
</dbReference>
<evidence type="ECO:0000256" key="1">
    <source>
        <dbReference type="ARBA" id="ARBA00009179"/>
    </source>
</evidence>
<dbReference type="InterPro" id="IPR029045">
    <property type="entry name" value="ClpP/crotonase-like_dom_sf"/>
</dbReference>